<dbReference type="DNASU" id="66931"/>
<dbReference type="AlphaFoldDB" id="Q7TPG0"/>
<keyword evidence="7" id="KW-1185">Reference proteome</keyword>
<dbReference type="KEGG" id="mmu:66931"/>
<dbReference type="MGI" id="MGI:1914181">
    <property type="gene designation" value="1700010I14Rik"/>
</dbReference>
<evidence type="ECO:0000259" key="3">
    <source>
        <dbReference type="Pfam" id="PF15739"/>
    </source>
</evidence>
<dbReference type="BioGRID-ORCS" id="66931">
    <property type="hits" value="2 hits in 77 CRISPR screens"/>
</dbReference>
<dbReference type="STRING" id="10090.ENSMUSP00000024650"/>
<dbReference type="InterPro" id="IPR032755">
    <property type="entry name" value="TSNAXIP1_N"/>
</dbReference>
<evidence type="ECO:0000313" key="4">
    <source>
        <dbReference type="EMBL" id="AAP94051.1"/>
    </source>
</evidence>
<evidence type="ECO:0000256" key="2">
    <source>
        <dbReference type="SAM" id="Coils"/>
    </source>
</evidence>
<dbReference type="PANTHER" id="PTHR34916">
    <property type="entry name" value="GI:13385330"/>
    <property type="match status" value="1"/>
</dbReference>
<dbReference type="AGR" id="MGI:1914181"/>
<reference evidence="5" key="3">
    <citation type="journal article" date="2011" name="PLoS Biol.">
        <title>Modernizing reference genome assemblies.</title>
        <authorList>
            <person name="Church D.M."/>
            <person name="Schneider V.A."/>
            <person name="Graves T."/>
            <person name="Auger K."/>
            <person name="Cunningham F."/>
            <person name="Bouk N."/>
            <person name="Chen H.C."/>
            <person name="Agarwala R."/>
            <person name="McLaren W.M."/>
            <person name="Ritchie G.R."/>
            <person name="Albracht D."/>
            <person name="Kremitzki M."/>
            <person name="Rock S."/>
            <person name="Kotkiewicz H."/>
            <person name="Kremitzki C."/>
            <person name="Wollam A."/>
            <person name="Trani L."/>
            <person name="Fulton L."/>
            <person name="Fulton R."/>
            <person name="Matthews L."/>
            <person name="Whitehead S."/>
            <person name="Chow W."/>
            <person name="Torrance J."/>
            <person name="Dunn M."/>
            <person name="Harden G."/>
            <person name="Threadgold G."/>
            <person name="Wood J."/>
            <person name="Collins J."/>
            <person name="Heath P."/>
            <person name="Griffiths G."/>
            <person name="Pelan S."/>
            <person name="Grafham D."/>
            <person name="Eichler E.E."/>
            <person name="Weinstock G."/>
            <person name="Mardis E.R."/>
            <person name="Wilson R.K."/>
            <person name="Howe K."/>
            <person name="Flicek P."/>
            <person name="Hubbard T."/>
        </authorList>
    </citation>
    <scope>NUCLEOTIDE SEQUENCE [LARGE SCALE GENOMIC DNA]</scope>
    <source>
        <strain evidence="5">C57BL/6J</strain>
    </source>
</reference>
<reference evidence="4" key="1">
    <citation type="submission" date="2003-09" db="EMBL/GenBank/DDBJ databases">
        <title>Mus musculus BAC Clone rp23-114o8.</title>
        <authorList>
            <person name="Li S."/>
            <person name="Tian R."/>
            <person name="Brathwaite M."/>
            <person name="Waeltz P."/>
            <person name="Nagaraja R."/>
            <person name="Roe B.A."/>
        </authorList>
    </citation>
    <scope>NUCLEOTIDE SEQUENCE</scope>
    <source>
        <strain evidence="4">C57BL/6J</strain>
    </source>
</reference>
<gene>
    <name evidence="5 6" type="primary">1700010I14Rik</name>
    <name evidence="4" type="synonym">RIKEN cDNA 1700010I14</name>
</gene>
<protein>
    <submittedName>
        <fullName evidence="4">GI:13385330</fullName>
    </submittedName>
    <submittedName>
        <fullName evidence="5">RIKEN cDNA 1700010I14 gene</fullName>
    </submittedName>
</protein>
<reference evidence="5 7" key="2">
    <citation type="journal article" date="2009" name="PLoS Biol.">
        <title>Lineage-specific biology revealed by a finished genome assembly of the mouse.</title>
        <authorList>
            <consortium name="Mouse Genome Sequencing Consortium"/>
            <person name="Church D.M."/>
            <person name="Goodstadt L."/>
            <person name="Hillier L.W."/>
            <person name="Zody M.C."/>
            <person name="Goldstein S."/>
            <person name="She X."/>
            <person name="Bult C.J."/>
            <person name="Agarwala R."/>
            <person name="Cherry J.L."/>
            <person name="DiCuccio M."/>
            <person name="Hlavina W."/>
            <person name="Kapustin Y."/>
            <person name="Meric P."/>
            <person name="Maglott D."/>
            <person name="Birtle Z."/>
            <person name="Marques A.C."/>
            <person name="Graves T."/>
            <person name="Zhou S."/>
            <person name="Teague B."/>
            <person name="Potamousis K."/>
            <person name="Churas C."/>
            <person name="Place M."/>
            <person name="Herschleb J."/>
            <person name="Runnheim R."/>
            <person name="Forrest D."/>
            <person name="Amos-Landgraf J."/>
            <person name="Schwartz D.C."/>
            <person name="Cheng Z."/>
            <person name="Lindblad-Toh K."/>
            <person name="Eichler E.E."/>
            <person name="Ponting C.P."/>
        </authorList>
    </citation>
    <scope>NUCLEOTIDE SEQUENCE [LARGE SCALE GENOMIC DNA]</scope>
    <source>
        <strain evidence="5 7">C57BL/6J</strain>
    </source>
</reference>
<evidence type="ECO:0007829" key="8">
    <source>
        <dbReference type="ProteomicsDB" id="Q7TPG0"/>
    </source>
</evidence>
<evidence type="ECO:0000256" key="1">
    <source>
        <dbReference type="ARBA" id="ARBA00023054"/>
    </source>
</evidence>
<dbReference type="Bgee" id="ENSMUSG00000023873">
    <property type="expression patterns" value="Expressed in spermatid and 137 other cell types or tissues"/>
</dbReference>
<dbReference type="EMBL" id="AC104323">
    <property type="protein sequence ID" value="AAP94051.1"/>
    <property type="molecule type" value="Genomic_DNA"/>
</dbReference>
<dbReference type="Ensembl" id="ENSMUST00000024650.12">
    <property type="protein sequence ID" value="ENSMUSP00000024650.6"/>
    <property type="gene ID" value="ENSMUSG00000023873.14"/>
</dbReference>
<dbReference type="SMR" id="Q7TPG0"/>
<evidence type="ECO:0000313" key="6">
    <source>
        <dbReference type="MGI" id="MGI:1914181"/>
    </source>
</evidence>
<dbReference type="RefSeq" id="NP_001334473.1">
    <property type="nucleotide sequence ID" value="NM_001347544.1"/>
</dbReference>
<keyword evidence="1 2" id="KW-0175">Coiled coil</keyword>
<feature type="domain" description="Translin-associated factor X-interacting protein 1 N-terminal" evidence="3">
    <location>
        <begin position="239"/>
        <end position="349"/>
    </location>
</feature>
<dbReference type="GeneID" id="66931"/>
<name>Q7TPG0_MOUSE</name>
<dbReference type="PANTHER" id="PTHR34916:SF1">
    <property type="entry name" value="GI:13385330"/>
    <property type="match status" value="1"/>
</dbReference>
<dbReference type="VEuPathDB" id="HostDB:ENSMUSG00000023873"/>
<dbReference type="GeneTree" id="ENSGT00390000009877"/>
<dbReference type="Pfam" id="PF15739">
    <property type="entry name" value="TSNAXIP1_N"/>
    <property type="match status" value="1"/>
</dbReference>
<feature type="coiled-coil region" evidence="2">
    <location>
        <begin position="421"/>
        <end position="455"/>
    </location>
</feature>
<evidence type="ECO:0000313" key="7">
    <source>
        <dbReference type="Proteomes" id="UP000000589"/>
    </source>
</evidence>
<reference evidence="5" key="4">
    <citation type="submission" date="2025-05" db="UniProtKB">
        <authorList>
            <consortium name="Ensembl"/>
        </authorList>
    </citation>
    <scope>IDENTIFICATION</scope>
    <source>
        <strain evidence="5">C57BL/6J</strain>
    </source>
</reference>
<dbReference type="Proteomes" id="UP000000589">
    <property type="component" value="Chromosome 17"/>
</dbReference>
<dbReference type="ExpressionAtlas" id="Q7TPG0">
    <property type="expression patterns" value="baseline and differential"/>
</dbReference>
<organism evidence="4">
    <name type="scientific">Mus musculus</name>
    <name type="common">Mouse</name>
    <dbReference type="NCBI Taxonomy" id="10090"/>
    <lineage>
        <taxon>Eukaryota</taxon>
        <taxon>Metazoa</taxon>
        <taxon>Chordata</taxon>
        <taxon>Craniata</taxon>
        <taxon>Vertebrata</taxon>
        <taxon>Euteleostomi</taxon>
        <taxon>Mammalia</taxon>
        <taxon>Eutheria</taxon>
        <taxon>Euarchontoglires</taxon>
        <taxon>Glires</taxon>
        <taxon>Rodentia</taxon>
        <taxon>Myomorpha</taxon>
        <taxon>Muroidea</taxon>
        <taxon>Muridae</taxon>
        <taxon>Murinae</taxon>
        <taxon>Mus</taxon>
        <taxon>Mus</taxon>
    </lineage>
</organism>
<accession>Q7TPG0</accession>
<feature type="coiled-coil region" evidence="2">
    <location>
        <begin position="324"/>
        <end position="365"/>
    </location>
</feature>
<sequence>MAEDQEPDFYLKWKHCEKPGVKTLSNLRKLLSQLQEDHRKDISVYISGHLNPRKLYKPPETIFQHWRNSNRTWEKPTHSTPTIPPASRNKEVSEMKDAWVHFTVSTALHPDDTHNTPLFRYLNPRVQASRALKDGASAALQEEEKELKERLAFSREKHMKEELRLPEMKVLRYPEVVSSRQCSRSAPGRDVYRYISPYLAGITKADSYKKFLSFQREVLAKEETLKYDFTGSKVAVAHENRLKEELQKICTCNPQQFNRLQVFGEIFEDICNSSLIFGDLLKEIKDEYELYMAALLDSQPTAQYQRLLAEVRGLENSPRPSCDIDQAKEHLRKVQQAYLEALEHNDKLRNELEAESLLLQSAKEKAANGKMKDEKELTLVEKVEKRRCEIFEKLDEIKALEKHIKENMVHSGVFKIAESGLKSIEDEAIKLETSNRILKKKIKVIESQMKQLLLRSKISEEERQRTSGSAMEMLLLIICPTGASVWNVLHPRLVDRCVLQVTPSTLYVYTYTLYAVHLLFCNFELDKTGLNI</sequence>
<evidence type="ECO:0000313" key="5">
    <source>
        <dbReference type="Ensembl" id="ENSMUSP00000024650.6"/>
    </source>
</evidence>
<keyword evidence="8" id="KW-1267">Proteomics identification</keyword>
<dbReference type="Antibodypedia" id="33511">
    <property type="antibodies" value="18 antibodies from 7 providers"/>
</dbReference>
<dbReference type="OrthoDB" id="10024479at2759"/>
<proteinExistence type="evidence at protein level"/>